<organism evidence="4 6">
    <name type="scientific">Solemya velum gill symbiont</name>
    <dbReference type="NCBI Taxonomy" id="2340"/>
    <lineage>
        <taxon>Bacteria</taxon>
        <taxon>Pseudomonadati</taxon>
        <taxon>Pseudomonadota</taxon>
        <taxon>Gammaproteobacteria</taxon>
        <taxon>sulfur-oxidizing symbionts</taxon>
    </lineage>
</organism>
<sequence>MRQITLLVLMMLATPLVHAEAVPVRAMQLDKLLRVSEFSVPATTLSLNAPEIPAEITGRVERIPVQVGDQVKKGDQLVILDCRDHKSRLESAKAILRKNEALRSFASTQLERASGLKNTRSISEEVLEQRNADLLAATADHQNQLEQVRQAEINVERCIIKAPVHAVVVKRLANVGELANPGSPLVNLVQLDHSEVSAELRSADAVSLQQAKAVDFHHAGNSYPLELRTIIPIYDNKTRTQEARLVFKDISASPGTTGRLVWQGGANQLPANYLVRRNGLLGVFLVDNSTARFHALPNAQEGQPAEFNASPEQLIVTEGRQRLQDGDNIEVLVEEN</sequence>
<comment type="caution">
    <text evidence="4">The sequence shown here is derived from an EMBL/GenBank/DDBJ whole genome shotgun (WGS) entry which is preliminary data.</text>
</comment>
<dbReference type="OrthoDB" id="9806939at2"/>
<dbReference type="Gene3D" id="2.40.30.170">
    <property type="match status" value="1"/>
</dbReference>
<dbReference type="Pfam" id="PF25973">
    <property type="entry name" value="BSH_CzcB"/>
    <property type="match status" value="1"/>
</dbReference>
<dbReference type="Proteomes" id="UP000190962">
    <property type="component" value="Unassembled WGS sequence"/>
</dbReference>
<dbReference type="STRING" id="2340.JV46_13310"/>
<name>A0A0B0H6S7_SOVGS</name>
<dbReference type="SUPFAM" id="SSF111369">
    <property type="entry name" value="HlyD-like secretion proteins"/>
    <property type="match status" value="1"/>
</dbReference>
<dbReference type="Gene3D" id="2.40.50.100">
    <property type="match status" value="1"/>
</dbReference>
<dbReference type="InterPro" id="IPR058647">
    <property type="entry name" value="BSH_CzcB-like"/>
</dbReference>
<dbReference type="EMBL" id="JRAA01000001">
    <property type="protein sequence ID" value="KHF25858.1"/>
    <property type="molecule type" value="Genomic_DNA"/>
</dbReference>
<evidence type="ECO:0000256" key="2">
    <source>
        <dbReference type="SAM" id="SignalP"/>
    </source>
</evidence>
<dbReference type="NCBIfam" id="TIGR01730">
    <property type="entry name" value="RND_mfp"/>
    <property type="match status" value="1"/>
</dbReference>
<evidence type="ECO:0000313" key="7">
    <source>
        <dbReference type="Proteomes" id="UP000190962"/>
    </source>
</evidence>
<dbReference type="InterPro" id="IPR006143">
    <property type="entry name" value="RND_pump_MFP"/>
</dbReference>
<gene>
    <name evidence="4" type="primary">acrA6</name>
    <name evidence="5" type="ORF">BOV88_09650</name>
    <name evidence="4" type="ORF">JV46_13310</name>
</gene>
<dbReference type="GO" id="GO:0015562">
    <property type="term" value="F:efflux transmembrane transporter activity"/>
    <property type="evidence" value="ECO:0007669"/>
    <property type="project" value="TreeGrafter"/>
</dbReference>
<evidence type="ECO:0000313" key="5">
    <source>
        <dbReference type="EMBL" id="OOY34558.1"/>
    </source>
</evidence>
<keyword evidence="2" id="KW-0732">Signal</keyword>
<dbReference type="EMBL" id="MPNX01000014">
    <property type="protein sequence ID" value="OOY34558.1"/>
    <property type="molecule type" value="Genomic_DNA"/>
</dbReference>
<dbReference type="AlphaFoldDB" id="A0A0B0H6S7"/>
<proteinExistence type="inferred from homology"/>
<dbReference type="PANTHER" id="PTHR30469">
    <property type="entry name" value="MULTIDRUG RESISTANCE PROTEIN MDTA"/>
    <property type="match status" value="1"/>
</dbReference>
<dbReference type="Proteomes" id="UP000030856">
    <property type="component" value="Unassembled WGS sequence"/>
</dbReference>
<evidence type="ECO:0000313" key="6">
    <source>
        <dbReference type="Proteomes" id="UP000030856"/>
    </source>
</evidence>
<evidence type="ECO:0000313" key="4">
    <source>
        <dbReference type="EMBL" id="KHF25858.1"/>
    </source>
</evidence>
<reference evidence="5 7" key="2">
    <citation type="submission" date="2016-11" db="EMBL/GenBank/DDBJ databases">
        <title>Mixed transmission modes and dynamic genome evolution in an obligate animal-bacterial symbiosis.</title>
        <authorList>
            <person name="Russell S.L."/>
            <person name="Corbett-Detig R.B."/>
            <person name="Cavanaugh C.M."/>
        </authorList>
    </citation>
    <scope>NUCLEOTIDE SEQUENCE [LARGE SCALE GENOMIC DNA]</scope>
    <source>
        <strain evidence="5">MA-KB16</strain>
    </source>
</reference>
<dbReference type="Gene3D" id="1.10.287.470">
    <property type="entry name" value="Helix hairpin bin"/>
    <property type="match status" value="1"/>
</dbReference>
<dbReference type="eggNOG" id="COG0845">
    <property type="taxonomic scope" value="Bacteria"/>
</dbReference>
<evidence type="ECO:0000256" key="1">
    <source>
        <dbReference type="ARBA" id="ARBA00009477"/>
    </source>
</evidence>
<dbReference type="GO" id="GO:1990281">
    <property type="term" value="C:efflux pump complex"/>
    <property type="evidence" value="ECO:0007669"/>
    <property type="project" value="TreeGrafter"/>
</dbReference>
<dbReference type="RefSeq" id="WP_043115545.1">
    <property type="nucleotide sequence ID" value="NZ_JRAA01000001.1"/>
</dbReference>
<dbReference type="GeneID" id="86991405"/>
<dbReference type="PANTHER" id="PTHR30469:SF15">
    <property type="entry name" value="HLYD FAMILY OF SECRETION PROTEINS"/>
    <property type="match status" value="1"/>
</dbReference>
<keyword evidence="6" id="KW-1185">Reference proteome</keyword>
<accession>A0A0B0H6S7</accession>
<feature type="domain" description="CzcB-like barrel-sandwich hybrid" evidence="3">
    <location>
        <begin position="52"/>
        <end position="180"/>
    </location>
</feature>
<feature type="signal peptide" evidence="2">
    <location>
        <begin position="1"/>
        <end position="19"/>
    </location>
</feature>
<comment type="similarity">
    <text evidence="1">Belongs to the membrane fusion protein (MFP) (TC 8.A.1) family.</text>
</comment>
<protein>
    <submittedName>
        <fullName evidence="4">Multidrug efflux pump AcrAB, subunit A6</fullName>
    </submittedName>
</protein>
<reference evidence="4 6" key="1">
    <citation type="journal article" date="2014" name="BMC Genomics">
        <title>The genome of the intracellular bacterium of the coastal bivalve, Solemya velum: a blueprint for thriving in and out of symbiosis.</title>
        <authorList>
            <person name="Dmytrenko O."/>
            <person name="Russell S.L."/>
            <person name="Loo W.T."/>
            <person name="Fontanez K.M."/>
            <person name="Liao L."/>
            <person name="Roeselers G."/>
            <person name="Sharma R."/>
            <person name="Stewart F.J."/>
            <person name="Newton I.L."/>
            <person name="Woyke T."/>
            <person name="Wu D."/>
            <person name="Lang J.M."/>
            <person name="Eisen J.A."/>
            <person name="Cavanaugh C.M."/>
        </authorList>
    </citation>
    <scope>NUCLEOTIDE SEQUENCE [LARGE SCALE GENOMIC DNA]</scope>
    <source>
        <strain evidence="4 6">WH</strain>
    </source>
</reference>
<evidence type="ECO:0000259" key="3">
    <source>
        <dbReference type="Pfam" id="PF25973"/>
    </source>
</evidence>
<feature type="chain" id="PRO_5010611184" evidence="2">
    <location>
        <begin position="20"/>
        <end position="336"/>
    </location>
</feature>